<organism evidence="1 2">
    <name type="scientific">Knoellia remsis</name>
    <dbReference type="NCBI Taxonomy" id="407159"/>
    <lineage>
        <taxon>Bacteria</taxon>
        <taxon>Bacillati</taxon>
        <taxon>Actinomycetota</taxon>
        <taxon>Actinomycetes</taxon>
        <taxon>Micrococcales</taxon>
        <taxon>Intrasporangiaceae</taxon>
        <taxon>Knoellia</taxon>
    </lineage>
</organism>
<proteinExistence type="predicted"/>
<name>A0A2T0UTQ7_9MICO</name>
<dbReference type="Proteomes" id="UP000237822">
    <property type="component" value="Unassembled WGS sequence"/>
</dbReference>
<reference evidence="1 2" key="1">
    <citation type="submission" date="2018-03" db="EMBL/GenBank/DDBJ databases">
        <title>Genomic Encyclopedia of Archaeal and Bacterial Type Strains, Phase II (KMG-II): from individual species to whole genera.</title>
        <authorList>
            <person name="Goeker M."/>
        </authorList>
    </citation>
    <scope>NUCLEOTIDE SEQUENCE [LARGE SCALE GENOMIC DNA]</scope>
    <source>
        <strain evidence="1 2">ATCC BAA-1496</strain>
    </source>
</reference>
<gene>
    <name evidence="1" type="ORF">BCF74_10632</name>
</gene>
<protein>
    <recommendedName>
        <fullName evidence="3">DinB family protein</fullName>
    </recommendedName>
</protein>
<dbReference type="AlphaFoldDB" id="A0A2T0UTQ7"/>
<dbReference type="EMBL" id="PVTI01000006">
    <property type="protein sequence ID" value="PRY61284.1"/>
    <property type="molecule type" value="Genomic_DNA"/>
</dbReference>
<dbReference type="SUPFAM" id="SSF109854">
    <property type="entry name" value="DinB/YfiT-like putative metalloenzymes"/>
    <property type="match status" value="1"/>
</dbReference>
<evidence type="ECO:0008006" key="3">
    <source>
        <dbReference type="Google" id="ProtNLM"/>
    </source>
</evidence>
<sequence>MVTSDELLSFCDRALDGYAVLARELGDARVSARPPGLDGANTAYGLIAHVAGVMGYWGPHRR</sequence>
<dbReference type="RefSeq" id="WP_218279199.1">
    <property type="nucleotide sequence ID" value="NZ_PVTI01000006.1"/>
</dbReference>
<evidence type="ECO:0000313" key="2">
    <source>
        <dbReference type="Proteomes" id="UP000237822"/>
    </source>
</evidence>
<evidence type="ECO:0000313" key="1">
    <source>
        <dbReference type="EMBL" id="PRY61284.1"/>
    </source>
</evidence>
<comment type="caution">
    <text evidence="1">The sequence shown here is derived from an EMBL/GenBank/DDBJ whole genome shotgun (WGS) entry which is preliminary data.</text>
</comment>
<keyword evidence="2" id="KW-1185">Reference proteome</keyword>
<dbReference type="InterPro" id="IPR034660">
    <property type="entry name" value="DinB/YfiT-like"/>
</dbReference>
<accession>A0A2T0UTQ7</accession>